<accession>A0A1H3EZT5</accession>
<keyword evidence="7" id="KW-0813">Transport</keyword>
<keyword evidence="2 6" id="KW-0732">Signal</keyword>
<evidence type="ECO:0000256" key="3">
    <source>
        <dbReference type="ARBA" id="ARBA00023136"/>
    </source>
</evidence>
<evidence type="ECO:0000256" key="5">
    <source>
        <dbReference type="ARBA" id="ARBA00023288"/>
    </source>
</evidence>
<dbReference type="Pfam" id="PF01547">
    <property type="entry name" value="SBP_bac_1"/>
    <property type="match status" value="1"/>
</dbReference>
<dbReference type="InterPro" id="IPR050490">
    <property type="entry name" value="Bact_solute-bd_prot1"/>
</dbReference>
<evidence type="ECO:0000256" key="2">
    <source>
        <dbReference type="ARBA" id="ARBA00022729"/>
    </source>
</evidence>
<dbReference type="RefSeq" id="WP_091290311.1">
    <property type="nucleotide sequence ID" value="NZ_FNON01000003.1"/>
</dbReference>
<organism evidence="7 8">
    <name type="scientific">Amycolatopsis xylanica</name>
    <dbReference type="NCBI Taxonomy" id="589385"/>
    <lineage>
        <taxon>Bacteria</taxon>
        <taxon>Bacillati</taxon>
        <taxon>Actinomycetota</taxon>
        <taxon>Actinomycetes</taxon>
        <taxon>Pseudonocardiales</taxon>
        <taxon>Pseudonocardiaceae</taxon>
        <taxon>Amycolatopsis</taxon>
    </lineage>
</organism>
<dbReference type="EMBL" id="FNON01000003">
    <property type="protein sequence ID" value="SDX84313.1"/>
    <property type="molecule type" value="Genomic_DNA"/>
</dbReference>
<sequence>MKSRRGLMAVALVLLAGCSSPAPGKVELAYWGWDPNMDKVVAKWNESHPDIHVTLTNPAGGDQLVSKLITAHQAGNGPDIAKVEYQSLPSLVAGGVVRDITEFTKDTVKEFDDPTLKPVRFEDKVYGVPQDVAPLMLFYRADLFQEYGLSAPKTWDEYAAAAKTIKAKGSTITNFDAADPGWFTGLVQQAGGDWWTTSGTSWKVDINGAQSKKVASYWEDLVKNGLVAKNPSFSPQWNKEMNDGTLVTWISGAWAPAQLGGIAPNTQGRWAVAPLPAWTEGNRDTGIWGGSATTVTTDSKHAKEAAAFASWLNTNADAVTDQIQQINVYPASTAGRSLPILQKPPAFFPNQANFYDIVKQVAPGARSFSMWGPNVTVTFSGYTNSFGAALQQGGPFGAALDSMQNASVADMKKLGFTVV</sequence>
<dbReference type="PROSITE" id="PS51257">
    <property type="entry name" value="PROKAR_LIPOPROTEIN"/>
    <property type="match status" value="1"/>
</dbReference>
<dbReference type="InterPro" id="IPR006059">
    <property type="entry name" value="SBP"/>
</dbReference>
<keyword evidence="8" id="KW-1185">Reference proteome</keyword>
<protein>
    <submittedName>
        <fullName evidence="7">Multiple sugar transport system substrate-binding protein</fullName>
    </submittedName>
</protein>
<proteinExistence type="predicted"/>
<reference evidence="7 8" key="1">
    <citation type="submission" date="2016-10" db="EMBL/GenBank/DDBJ databases">
        <authorList>
            <person name="de Groot N.N."/>
        </authorList>
    </citation>
    <scope>NUCLEOTIDE SEQUENCE [LARGE SCALE GENOMIC DNA]</scope>
    <source>
        <strain evidence="7 8">CPCC 202699</strain>
    </source>
</reference>
<dbReference type="PANTHER" id="PTHR43649">
    <property type="entry name" value="ARABINOSE-BINDING PROTEIN-RELATED"/>
    <property type="match status" value="1"/>
</dbReference>
<dbReference type="Proteomes" id="UP000199515">
    <property type="component" value="Unassembled WGS sequence"/>
</dbReference>
<keyword evidence="5" id="KW-0449">Lipoprotein</keyword>
<keyword evidence="1" id="KW-1003">Cell membrane</keyword>
<gene>
    <name evidence="7" type="ORF">SAMN05421504_1031048</name>
</gene>
<keyword evidence="7" id="KW-0762">Sugar transport</keyword>
<feature type="chain" id="PRO_5038477270" evidence="6">
    <location>
        <begin position="25"/>
        <end position="419"/>
    </location>
</feature>
<dbReference type="AlphaFoldDB" id="A0A1H3EZT5"/>
<dbReference type="STRING" id="589385.SAMN05421504_1031048"/>
<keyword evidence="3" id="KW-0472">Membrane</keyword>
<name>A0A1H3EZT5_9PSEU</name>
<keyword evidence="4" id="KW-0564">Palmitate</keyword>
<feature type="signal peptide" evidence="6">
    <location>
        <begin position="1"/>
        <end position="24"/>
    </location>
</feature>
<evidence type="ECO:0000313" key="7">
    <source>
        <dbReference type="EMBL" id="SDX84313.1"/>
    </source>
</evidence>
<evidence type="ECO:0000256" key="6">
    <source>
        <dbReference type="SAM" id="SignalP"/>
    </source>
</evidence>
<evidence type="ECO:0000313" key="8">
    <source>
        <dbReference type="Proteomes" id="UP000199515"/>
    </source>
</evidence>
<evidence type="ECO:0000256" key="1">
    <source>
        <dbReference type="ARBA" id="ARBA00022475"/>
    </source>
</evidence>
<dbReference type="PANTHER" id="PTHR43649:SF33">
    <property type="entry name" value="POLYGALACTURONAN_RHAMNOGALACTURONAN-BINDING PROTEIN YTCQ"/>
    <property type="match status" value="1"/>
</dbReference>
<dbReference type="Gene3D" id="3.40.190.10">
    <property type="entry name" value="Periplasmic binding protein-like II"/>
    <property type="match status" value="2"/>
</dbReference>
<dbReference type="OrthoDB" id="2515046at2"/>
<evidence type="ECO:0000256" key="4">
    <source>
        <dbReference type="ARBA" id="ARBA00023139"/>
    </source>
</evidence>
<dbReference type="SUPFAM" id="SSF53850">
    <property type="entry name" value="Periplasmic binding protein-like II"/>
    <property type="match status" value="1"/>
</dbReference>